<accession>A0A1I7G0T9</accession>
<proteinExistence type="predicted"/>
<protein>
    <submittedName>
        <fullName evidence="1">Uncharacterized protein</fullName>
    </submittedName>
</protein>
<dbReference type="RefSeq" id="WP_089792974.1">
    <property type="nucleotide sequence ID" value="NZ_FPBP01000002.1"/>
</dbReference>
<evidence type="ECO:0000313" key="2">
    <source>
        <dbReference type="Proteomes" id="UP000198693"/>
    </source>
</evidence>
<dbReference type="OrthoDB" id="894286at2"/>
<dbReference type="Proteomes" id="UP000198693">
    <property type="component" value="Unassembled WGS sequence"/>
</dbReference>
<keyword evidence="2" id="KW-1185">Reference proteome</keyword>
<evidence type="ECO:0000313" key="1">
    <source>
        <dbReference type="EMBL" id="SFU42068.1"/>
    </source>
</evidence>
<dbReference type="EMBL" id="FPBP01000002">
    <property type="protein sequence ID" value="SFU42068.1"/>
    <property type="molecule type" value="Genomic_DNA"/>
</dbReference>
<dbReference type="AlphaFoldDB" id="A0A1I7G0T9"/>
<gene>
    <name evidence="1" type="ORF">SAMN04487955_102159</name>
</gene>
<sequence>MPLQNRVDPWGRILESPARGTLMGNRGILHDDDRQVKKTHAHQNWVVCVLQFKGNRRSLMAPGRYTELFFPDEATALAAGHRPCMECQRERGLEFKKYWTQANRPDGTGGVRVPEMDRQLHRERISRREKVTWLSPVAALPDGAFFEHEGQAYLVWGGGYWRWSFEGYQKADPLVTNQAVEVLAPHSVVQALKHGFVPKVKMASESSNQPSA</sequence>
<organism evidence="1 2">
    <name type="scientific">Halomonas korlensis</name>
    <dbReference type="NCBI Taxonomy" id="463301"/>
    <lineage>
        <taxon>Bacteria</taxon>
        <taxon>Pseudomonadati</taxon>
        <taxon>Pseudomonadota</taxon>
        <taxon>Gammaproteobacteria</taxon>
        <taxon>Oceanospirillales</taxon>
        <taxon>Halomonadaceae</taxon>
        <taxon>Halomonas</taxon>
    </lineage>
</organism>
<name>A0A1I7G0T9_9GAMM</name>
<dbReference type="STRING" id="463301.SAMN04487955_102159"/>
<reference evidence="2" key="1">
    <citation type="submission" date="2016-10" db="EMBL/GenBank/DDBJ databases">
        <authorList>
            <person name="Varghese N."/>
            <person name="Submissions S."/>
        </authorList>
    </citation>
    <scope>NUCLEOTIDE SEQUENCE [LARGE SCALE GENOMIC DNA]</scope>
    <source>
        <strain evidence="2">CGMCC 1.6981</strain>
    </source>
</reference>